<accession>A0A7J3SKX7</accession>
<keyword evidence="5 7" id="KW-1133">Transmembrane helix</keyword>
<reference evidence="8" key="1">
    <citation type="journal article" date="2020" name="mSystems">
        <title>Genome- and Community-Level Interaction Insights into Carbon Utilization and Element Cycling Functions of Hydrothermarchaeota in Hydrothermal Sediment.</title>
        <authorList>
            <person name="Zhou Z."/>
            <person name="Liu Y."/>
            <person name="Xu W."/>
            <person name="Pan J."/>
            <person name="Luo Z.H."/>
            <person name="Li M."/>
        </authorList>
    </citation>
    <scope>NUCLEOTIDE SEQUENCE [LARGE SCALE GENOMIC DNA]</scope>
    <source>
        <strain evidence="8">SpSt-885</strain>
    </source>
</reference>
<evidence type="ECO:0000256" key="5">
    <source>
        <dbReference type="ARBA" id="ARBA00022989"/>
    </source>
</evidence>
<evidence type="ECO:0000256" key="1">
    <source>
        <dbReference type="ARBA" id="ARBA00004651"/>
    </source>
</evidence>
<evidence type="ECO:0000256" key="3">
    <source>
        <dbReference type="ARBA" id="ARBA00022475"/>
    </source>
</evidence>
<evidence type="ECO:0000256" key="4">
    <source>
        <dbReference type="ARBA" id="ARBA00022692"/>
    </source>
</evidence>
<dbReference type="InterPro" id="IPR003784">
    <property type="entry name" value="BioY"/>
</dbReference>
<keyword evidence="3" id="KW-1003">Cell membrane</keyword>
<keyword evidence="2" id="KW-0813">Transport</keyword>
<feature type="transmembrane region" description="Helical" evidence="7">
    <location>
        <begin position="87"/>
        <end position="106"/>
    </location>
</feature>
<dbReference type="PANTHER" id="PTHR34295">
    <property type="entry name" value="BIOTIN TRANSPORTER BIOY"/>
    <property type="match status" value="1"/>
</dbReference>
<gene>
    <name evidence="8" type="ORF">ENW83_01775</name>
</gene>
<organism evidence="8">
    <name type="scientific">Fervidicoccus fontis</name>
    <dbReference type="NCBI Taxonomy" id="683846"/>
    <lineage>
        <taxon>Archaea</taxon>
        <taxon>Thermoproteota</taxon>
        <taxon>Thermoprotei</taxon>
        <taxon>Fervidicoccales</taxon>
        <taxon>Fervidicoccaceae</taxon>
        <taxon>Fervidicoccus</taxon>
    </lineage>
</organism>
<proteinExistence type="predicted"/>
<dbReference type="AlphaFoldDB" id="A0A7J3SKX7"/>
<keyword evidence="4 7" id="KW-0812">Transmembrane</keyword>
<sequence>MRTSPGKLAISAFVISVIAISAQIKFNVGPVPYTMQNMGVTLAGLLLPPQYAFLSIFIYLLLIALGLPVASGGGGGVSILAGYTSGYLWGFAISAPLISFLTRIYFRKTGKDLITSSVKDIAVLLTIITLSFLPTYALGFIVFYRYSVPNSSLFSWSNSVAESIGFANPSRFWTVFIASVLIFLPQDIFMDQLIGILLAKGISSFLQQKGLSI</sequence>
<evidence type="ECO:0000256" key="6">
    <source>
        <dbReference type="ARBA" id="ARBA00023136"/>
    </source>
</evidence>
<feature type="transmembrane region" description="Helical" evidence="7">
    <location>
        <begin position="164"/>
        <end position="184"/>
    </location>
</feature>
<evidence type="ECO:0000313" key="8">
    <source>
        <dbReference type="EMBL" id="HGZ59922.1"/>
    </source>
</evidence>
<comment type="subcellular location">
    <subcellularLocation>
        <location evidence="1">Cell membrane</location>
        <topology evidence="1">Multi-pass membrane protein</topology>
    </subcellularLocation>
</comment>
<comment type="caution">
    <text evidence="8">The sequence shown here is derived from an EMBL/GenBank/DDBJ whole genome shotgun (WGS) entry which is preliminary data.</text>
</comment>
<evidence type="ECO:0000256" key="2">
    <source>
        <dbReference type="ARBA" id="ARBA00022448"/>
    </source>
</evidence>
<dbReference type="GO" id="GO:0005886">
    <property type="term" value="C:plasma membrane"/>
    <property type="evidence" value="ECO:0007669"/>
    <property type="project" value="UniProtKB-SubCell"/>
</dbReference>
<dbReference type="PANTHER" id="PTHR34295:SF4">
    <property type="entry name" value="BIOTIN TRANSPORTER BIOY-RELATED"/>
    <property type="match status" value="1"/>
</dbReference>
<dbReference type="Gene3D" id="1.10.1760.20">
    <property type="match status" value="1"/>
</dbReference>
<dbReference type="Pfam" id="PF02632">
    <property type="entry name" value="BioY"/>
    <property type="match status" value="1"/>
</dbReference>
<dbReference type="GO" id="GO:0015225">
    <property type="term" value="F:biotin transmembrane transporter activity"/>
    <property type="evidence" value="ECO:0007669"/>
    <property type="project" value="UniProtKB-UniRule"/>
</dbReference>
<evidence type="ECO:0000256" key="7">
    <source>
        <dbReference type="SAM" id="Phobius"/>
    </source>
</evidence>
<keyword evidence="6 7" id="KW-0472">Membrane</keyword>
<protein>
    <submittedName>
        <fullName evidence="8">Biotin transporter BioY</fullName>
    </submittedName>
</protein>
<name>A0A7J3SKX7_9CREN</name>
<dbReference type="EMBL" id="DTLS01000049">
    <property type="protein sequence ID" value="HGZ59922.1"/>
    <property type="molecule type" value="Genomic_DNA"/>
</dbReference>
<feature type="transmembrane region" description="Helical" evidence="7">
    <location>
        <begin position="118"/>
        <end position="144"/>
    </location>
</feature>